<name>A0A2H0W6D9_9BACT</name>
<keyword evidence="1" id="KW-0472">Membrane</keyword>
<keyword evidence="1" id="KW-0812">Transmembrane</keyword>
<gene>
    <name evidence="2" type="ORF">COT78_03000</name>
</gene>
<feature type="transmembrane region" description="Helical" evidence="1">
    <location>
        <begin position="53"/>
        <end position="73"/>
    </location>
</feature>
<evidence type="ECO:0000313" key="2">
    <source>
        <dbReference type="EMBL" id="PIS07641.1"/>
    </source>
</evidence>
<reference evidence="3" key="1">
    <citation type="submission" date="2017-09" db="EMBL/GenBank/DDBJ databases">
        <title>Depth-based differentiation of microbial function through sediment-hosted aquifers and enrichment of novel symbionts in the deep terrestrial subsurface.</title>
        <authorList>
            <person name="Probst A.J."/>
            <person name="Ladd B."/>
            <person name="Jarett J.K."/>
            <person name="Geller-Mcgrath D.E."/>
            <person name="Sieber C.M.K."/>
            <person name="Emerson J.B."/>
            <person name="Anantharaman K."/>
            <person name="Thomas B.C."/>
            <person name="Malmstrom R."/>
            <person name="Stieglmeier M."/>
            <person name="Klingl A."/>
            <person name="Woyke T."/>
            <person name="Ryan C.M."/>
            <person name="Banfield J.F."/>
        </authorList>
    </citation>
    <scope>NUCLEOTIDE SEQUENCE [LARGE SCALE GENOMIC DNA]</scope>
</reference>
<protein>
    <submittedName>
        <fullName evidence="2">Uncharacterized protein</fullName>
    </submittedName>
</protein>
<proteinExistence type="predicted"/>
<dbReference type="Proteomes" id="UP000231382">
    <property type="component" value="Unassembled WGS sequence"/>
</dbReference>
<sequence length="111" mass="13758">MKQTVWIRVKSFFKRSFTREYAHKVDMQYDIIGAIIAVLIFPFLITVEWHRLSFWLKLLFIFFAAYSTLRLIFYRRINRYWHRILVESSGDPKDIKKDMKEARRELFDFRK</sequence>
<organism evidence="2 3">
    <name type="scientific">Candidatus Berkelbacteria bacterium CG10_big_fil_rev_8_21_14_0_10_43_13</name>
    <dbReference type="NCBI Taxonomy" id="1974514"/>
    <lineage>
        <taxon>Bacteria</taxon>
        <taxon>Candidatus Berkelbacteria</taxon>
    </lineage>
</organism>
<feature type="transmembrane region" description="Helical" evidence="1">
    <location>
        <begin position="29"/>
        <end position="47"/>
    </location>
</feature>
<evidence type="ECO:0000313" key="3">
    <source>
        <dbReference type="Proteomes" id="UP000231382"/>
    </source>
</evidence>
<accession>A0A2H0W6D9</accession>
<keyword evidence="1" id="KW-1133">Transmembrane helix</keyword>
<dbReference type="AlphaFoldDB" id="A0A2H0W6D9"/>
<comment type="caution">
    <text evidence="2">The sequence shown here is derived from an EMBL/GenBank/DDBJ whole genome shotgun (WGS) entry which is preliminary data.</text>
</comment>
<evidence type="ECO:0000256" key="1">
    <source>
        <dbReference type="SAM" id="Phobius"/>
    </source>
</evidence>
<dbReference type="EMBL" id="PEZW01000018">
    <property type="protein sequence ID" value="PIS07641.1"/>
    <property type="molecule type" value="Genomic_DNA"/>
</dbReference>